<name>A0A6C0C7H2_9ZZZZ</name>
<dbReference type="Gene3D" id="1.25.40.20">
    <property type="entry name" value="Ankyrin repeat-containing domain"/>
    <property type="match status" value="1"/>
</dbReference>
<dbReference type="Pfam" id="PF12796">
    <property type="entry name" value="Ank_2"/>
    <property type="match status" value="1"/>
</dbReference>
<dbReference type="InterPro" id="IPR002110">
    <property type="entry name" value="Ankyrin_rpt"/>
</dbReference>
<reference evidence="1" key="1">
    <citation type="journal article" date="2020" name="Nature">
        <title>Giant virus diversity and host interactions through global metagenomics.</title>
        <authorList>
            <person name="Schulz F."/>
            <person name="Roux S."/>
            <person name="Paez-Espino D."/>
            <person name="Jungbluth S."/>
            <person name="Walsh D.A."/>
            <person name="Denef V.J."/>
            <person name="McMahon K.D."/>
            <person name="Konstantinidis K.T."/>
            <person name="Eloe-Fadrosh E.A."/>
            <person name="Kyrpides N.C."/>
            <person name="Woyke T."/>
        </authorList>
    </citation>
    <scope>NUCLEOTIDE SEQUENCE</scope>
    <source>
        <strain evidence="1">GVMAG-M-3300020192-26</strain>
    </source>
</reference>
<evidence type="ECO:0000313" key="1">
    <source>
        <dbReference type="EMBL" id="QHT00676.1"/>
    </source>
</evidence>
<sequence length="486" mass="56049">MLTLNSDTLQYVFNILAITDKRSFIRTCHNMHSLSAQMPNIELSFQKMINTTKFTGKNKFYAFYNPLYKYTIELLFDDREIPDKYIVIENNVLQLTNISKEIAKQGNLDLIQKIFKSYSYDINYSDIMYAAVKYDHYHIIEWMIENDYRYEYAIDYAAKKGNLKMIKWLLGCGFEIQSYSAEYATDIDTLKFLIEKGSRAGGYYAACRGDLGIIKYLYDINMVSLDNVYLGAVQFGHLDVIKFVWEKGCNHSDVVGGHIHILQWLYDNDLISVDVSVSRKVASSGNLESLQYLHSKNFPLLDDSVFLAAIASTNIEMISWLHDLECPIVHKRGQFFDSYLPTDVAIANNSDNLLQILKLLFEWGSEFDDYNCGQVAKTGNLEGLKYLYSCGCKLDETIIKIAAKNGHLHIIVWAREQGCEWDASACNAIIKHNHIDVLKWLRGINRDTCGLVSNETEICPWNKKSFRRILDRDRPNLDIAVYEFDK</sequence>
<organism evidence="1">
    <name type="scientific">viral metagenome</name>
    <dbReference type="NCBI Taxonomy" id="1070528"/>
    <lineage>
        <taxon>unclassified sequences</taxon>
        <taxon>metagenomes</taxon>
        <taxon>organismal metagenomes</taxon>
    </lineage>
</organism>
<dbReference type="SUPFAM" id="SSF48403">
    <property type="entry name" value="Ankyrin repeat"/>
    <property type="match status" value="1"/>
</dbReference>
<dbReference type="InterPro" id="IPR052050">
    <property type="entry name" value="SecEffector_AnkRepeat"/>
</dbReference>
<dbReference type="PANTHER" id="PTHR46586:SF3">
    <property type="entry name" value="ANKYRIN REPEAT-CONTAINING PROTEIN"/>
    <property type="match status" value="1"/>
</dbReference>
<dbReference type="AlphaFoldDB" id="A0A6C0C7H2"/>
<proteinExistence type="predicted"/>
<dbReference type="EMBL" id="MN739357">
    <property type="protein sequence ID" value="QHT00676.1"/>
    <property type="molecule type" value="Genomic_DNA"/>
</dbReference>
<accession>A0A6C0C7H2</accession>
<dbReference type="InterPro" id="IPR036770">
    <property type="entry name" value="Ankyrin_rpt-contain_sf"/>
</dbReference>
<protein>
    <submittedName>
        <fullName evidence="1">Uncharacterized protein</fullName>
    </submittedName>
</protein>
<dbReference type="PANTHER" id="PTHR46586">
    <property type="entry name" value="ANKYRIN REPEAT-CONTAINING PROTEIN"/>
    <property type="match status" value="1"/>
</dbReference>